<dbReference type="Pfam" id="PF11751">
    <property type="entry name" value="PorP_SprF"/>
    <property type="match status" value="1"/>
</dbReference>
<comment type="caution">
    <text evidence="2">The sequence shown here is derived from an EMBL/GenBank/DDBJ whole genome shotgun (WGS) entry which is preliminary data.</text>
</comment>
<gene>
    <name evidence="2" type="ORF">QNI22_39560</name>
</gene>
<accession>A0AAE3UI62</accession>
<name>A0AAE3UI62_9BACT</name>
<keyword evidence="3" id="KW-1185">Reference proteome</keyword>
<organism evidence="2 3">
    <name type="scientific">Xanthocytophaga agilis</name>
    <dbReference type="NCBI Taxonomy" id="3048010"/>
    <lineage>
        <taxon>Bacteria</taxon>
        <taxon>Pseudomonadati</taxon>
        <taxon>Bacteroidota</taxon>
        <taxon>Cytophagia</taxon>
        <taxon>Cytophagales</taxon>
        <taxon>Rhodocytophagaceae</taxon>
        <taxon>Xanthocytophaga</taxon>
    </lineage>
</organism>
<reference evidence="2" key="1">
    <citation type="submission" date="2023-05" db="EMBL/GenBank/DDBJ databases">
        <authorList>
            <person name="Zhang X."/>
        </authorList>
    </citation>
    <scope>NUCLEOTIDE SEQUENCE</scope>
    <source>
        <strain evidence="2">BD1B2-1</strain>
    </source>
</reference>
<dbReference type="EMBL" id="JASJOU010000029">
    <property type="protein sequence ID" value="MDJ1506803.1"/>
    <property type="molecule type" value="Genomic_DNA"/>
</dbReference>
<dbReference type="NCBIfam" id="TIGR03519">
    <property type="entry name" value="T9SS_PorP_fam"/>
    <property type="match status" value="1"/>
</dbReference>
<feature type="chain" id="PRO_5042173884" evidence="1">
    <location>
        <begin position="20"/>
        <end position="310"/>
    </location>
</feature>
<protein>
    <submittedName>
        <fullName evidence="2">PorP/SprF family type IX secretion system membrane protein</fullName>
    </submittedName>
</protein>
<proteinExistence type="predicted"/>
<keyword evidence="1" id="KW-0732">Signal</keyword>
<evidence type="ECO:0000313" key="3">
    <source>
        <dbReference type="Proteomes" id="UP001232063"/>
    </source>
</evidence>
<feature type="signal peptide" evidence="1">
    <location>
        <begin position="1"/>
        <end position="19"/>
    </location>
</feature>
<evidence type="ECO:0000313" key="2">
    <source>
        <dbReference type="EMBL" id="MDJ1506803.1"/>
    </source>
</evidence>
<dbReference type="Proteomes" id="UP001232063">
    <property type="component" value="Unassembled WGS sequence"/>
</dbReference>
<evidence type="ECO:0000256" key="1">
    <source>
        <dbReference type="SAM" id="SignalP"/>
    </source>
</evidence>
<dbReference type="AlphaFoldDB" id="A0AAE3UI62"/>
<dbReference type="RefSeq" id="WP_314520018.1">
    <property type="nucleotide sequence ID" value="NZ_JASJOU010000029.1"/>
</dbReference>
<sequence>MKAIWACIVLFLLCIQTYAQEVIGVPVAFNQFSNNYFLINPASISTQSDMAVNIGRQFNTNAWSDIYTHYANATLKFTSSKNQEEQFPRHVAGFNFIGDKEGQYLSRNRMYALYSLQVRLSEKIFLASGASVGFAFYTVSGTSVSPSGSATTPDAGLGLWLYDKQNGHIGVSVNQLTEGKLRPIEETTRLKRYYTLSLRKHIPLSSQVSLYPALLMRHVPAYQTLWEGTMGLVLNELFMAGVSMKYRENFTFQAGLEQLPVLGGYVKAGFSYTAPVPNRLVARFNSYEFTLSFYMVRKRKITEKGEEEEK</sequence>
<dbReference type="InterPro" id="IPR019861">
    <property type="entry name" value="PorP/SprF_Bacteroidetes"/>
</dbReference>